<comment type="caution">
    <text evidence="2">The sequence shown here is derived from an EMBL/GenBank/DDBJ whole genome shotgun (WGS) entry which is preliminary data.</text>
</comment>
<feature type="chain" id="PRO_5042154200" description="Secreted protein" evidence="1">
    <location>
        <begin position="27"/>
        <end position="154"/>
    </location>
</feature>
<organism evidence="2 3">
    <name type="scientific">Roridomyces roridus</name>
    <dbReference type="NCBI Taxonomy" id="1738132"/>
    <lineage>
        <taxon>Eukaryota</taxon>
        <taxon>Fungi</taxon>
        <taxon>Dikarya</taxon>
        <taxon>Basidiomycota</taxon>
        <taxon>Agaricomycotina</taxon>
        <taxon>Agaricomycetes</taxon>
        <taxon>Agaricomycetidae</taxon>
        <taxon>Agaricales</taxon>
        <taxon>Marasmiineae</taxon>
        <taxon>Mycenaceae</taxon>
        <taxon>Roridomyces</taxon>
    </lineage>
</organism>
<gene>
    <name evidence="2" type="ORF">FB45DRAFT_228986</name>
</gene>
<dbReference type="EMBL" id="JARKIF010000022">
    <property type="protein sequence ID" value="KAJ7616420.1"/>
    <property type="molecule type" value="Genomic_DNA"/>
</dbReference>
<reference evidence="2" key="1">
    <citation type="submission" date="2023-03" db="EMBL/GenBank/DDBJ databases">
        <title>Massive genome expansion in bonnet fungi (Mycena s.s.) driven by repeated elements and novel gene families across ecological guilds.</title>
        <authorList>
            <consortium name="Lawrence Berkeley National Laboratory"/>
            <person name="Harder C.B."/>
            <person name="Miyauchi S."/>
            <person name="Viragh M."/>
            <person name="Kuo A."/>
            <person name="Thoen E."/>
            <person name="Andreopoulos B."/>
            <person name="Lu D."/>
            <person name="Skrede I."/>
            <person name="Drula E."/>
            <person name="Henrissat B."/>
            <person name="Morin E."/>
            <person name="Kohler A."/>
            <person name="Barry K."/>
            <person name="LaButti K."/>
            <person name="Morin E."/>
            <person name="Salamov A."/>
            <person name="Lipzen A."/>
            <person name="Mereny Z."/>
            <person name="Hegedus B."/>
            <person name="Baldrian P."/>
            <person name="Stursova M."/>
            <person name="Weitz H."/>
            <person name="Taylor A."/>
            <person name="Grigoriev I.V."/>
            <person name="Nagy L.G."/>
            <person name="Martin F."/>
            <person name="Kauserud H."/>
        </authorList>
    </citation>
    <scope>NUCLEOTIDE SEQUENCE</scope>
    <source>
        <strain evidence="2">9284</strain>
    </source>
</reference>
<protein>
    <recommendedName>
        <fullName evidence="4">Secreted protein</fullName>
    </recommendedName>
</protein>
<evidence type="ECO:0000256" key="1">
    <source>
        <dbReference type="SAM" id="SignalP"/>
    </source>
</evidence>
<dbReference type="Proteomes" id="UP001221142">
    <property type="component" value="Unassembled WGS sequence"/>
</dbReference>
<sequence>MIFERRCALWLSLAIVSHLRRLRVVTLPPPLIKKNSDCSKLCGRGSTISPGPISENSAGVVLGLSPLPRRASSCCCCVTVHWCGVENQRTSPTGPSPYANTIGFGMTRALDGMSDLTYRANAKSPKLSPHAQRPHKVFSSAMAFRHSEFLSRYP</sequence>
<dbReference type="AlphaFoldDB" id="A0AAD7FF44"/>
<evidence type="ECO:0008006" key="4">
    <source>
        <dbReference type="Google" id="ProtNLM"/>
    </source>
</evidence>
<evidence type="ECO:0000313" key="2">
    <source>
        <dbReference type="EMBL" id="KAJ7616420.1"/>
    </source>
</evidence>
<accession>A0AAD7FF44</accession>
<keyword evidence="1" id="KW-0732">Signal</keyword>
<keyword evidence="3" id="KW-1185">Reference proteome</keyword>
<name>A0AAD7FF44_9AGAR</name>
<feature type="signal peptide" evidence="1">
    <location>
        <begin position="1"/>
        <end position="26"/>
    </location>
</feature>
<evidence type="ECO:0000313" key="3">
    <source>
        <dbReference type="Proteomes" id="UP001221142"/>
    </source>
</evidence>
<proteinExistence type="predicted"/>